<organism evidence="1 2">
    <name type="scientific">Melghirimyces profundicolus</name>
    <dbReference type="NCBI Taxonomy" id="1242148"/>
    <lineage>
        <taxon>Bacteria</taxon>
        <taxon>Bacillati</taxon>
        <taxon>Bacillota</taxon>
        <taxon>Bacilli</taxon>
        <taxon>Bacillales</taxon>
        <taxon>Thermoactinomycetaceae</taxon>
        <taxon>Melghirimyces</taxon>
    </lineage>
</organism>
<name>A0A2T6BXN3_9BACL</name>
<sequence length="63" mass="7137">MELNPEETKSVEKALRAAIDAEPQSPEGKNWRRLLSRLQGKEASPAAFQDGFRYDYDDPSGLR</sequence>
<proteinExistence type="predicted"/>
<dbReference type="OrthoDB" id="2891041at2"/>
<evidence type="ECO:0000313" key="2">
    <source>
        <dbReference type="Proteomes" id="UP000244240"/>
    </source>
</evidence>
<gene>
    <name evidence="1" type="ORF">C8P63_108140</name>
</gene>
<evidence type="ECO:0000313" key="1">
    <source>
        <dbReference type="EMBL" id="PTX60830.1"/>
    </source>
</evidence>
<dbReference type="Proteomes" id="UP000244240">
    <property type="component" value="Unassembled WGS sequence"/>
</dbReference>
<dbReference type="RefSeq" id="WP_108022847.1">
    <property type="nucleotide sequence ID" value="NZ_QBKR01000008.1"/>
</dbReference>
<reference evidence="1 2" key="1">
    <citation type="submission" date="2018-04" db="EMBL/GenBank/DDBJ databases">
        <title>Genomic Encyclopedia of Archaeal and Bacterial Type Strains, Phase II (KMG-II): from individual species to whole genera.</title>
        <authorList>
            <person name="Goeker M."/>
        </authorList>
    </citation>
    <scope>NUCLEOTIDE SEQUENCE [LARGE SCALE GENOMIC DNA]</scope>
    <source>
        <strain evidence="1 2">DSM 45787</strain>
    </source>
</reference>
<dbReference type="EMBL" id="QBKR01000008">
    <property type="protein sequence ID" value="PTX60830.1"/>
    <property type="molecule type" value="Genomic_DNA"/>
</dbReference>
<dbReference type="AlphaFoldDB" id="A0A2T6BXN3"/>
<accession>A0A2T6BXN3</accession>
<protein>
    <submittedName>
        <fullName evidence="1">Uncharacterized protein</fullName>
    </submittedName>
</protein>
<keyword evidence="2" id="KW-1185">Reference proteome</keyword>
<comment type="caution">
    <text evidence="1">The sequence shown here is derived from an EMBL/GenBank/DDBJ whole genome shotgun (WGS) entry which is preliminary data.</text>
</comment>